<dbReference type="InterPro" id="IPR013154">
    <property type="entry name" value="ADH-like_N"/>
</dbReference>
<dbReference type="InterPro" id="IPR041679">
    <property type="entry name" value="DNA2/NAM7-like_C"/>
</dbReference>
<feature type="region of interest" description="Disordered" evidence="4">
    <location>
        <begin position="1"/>
        <end position="23"/>
    </location>
</feature>
<dbReference type="EMBL" id="BDGU01000016">
    <property type="protein sequence ID" value="GAV99660.1"/>
    <property type="molecule type" value="Genomic_DNA"/>
</dbReference>
<dbReference type="InterPro" id="IPR013149">
    <property type="entry name" value="ADH-like_C"/>
</dbReference>
<keyword evidence="7" id="KW-1185">Reference proteome</keyword>
<evidence type="ECO:0000256" key="4">
    <source>
        <dbReference type="SAM" id="MobiDB-lite"/>
    </source>
</evidence>
<dbReference type="Pfam" id="PF05183">
    <property type="entry name" value="RdRP"/>
    <property type="match status" value="1"/>
</dbReference>
<dbReference type="Gene3D" id="3.90.180.10">
    <property type="entry name" value="Medium-chain alcohol dehydrogenases, catalytic domain"/>
    <property type="match status" value="1"/>
</dbReference>
<dbReference type="Pfam" id="PF00107">
    <property type="entry name" value="ADH_zinc_N"/>
    <property type="match status" value="1"/>
</dbReference>
<dbReference type="PROSITE" id="PS51192">
    <property type="entry name" value="HELICASE_ATP_BIND_1"/>
    <property type="match status" value="1"/>
</dbReference>
<dbReference type="InterPro" id="IPR014001">
    <property type="entry name" value="Helicase_ATP-bd"/>
</dbReference>
<reference evidence="6 7" key="2">
    <citation type="submission" date="2017-02" db="EMBL/GenBank/DDBJ databases">
        <title>A genome survey and senescence transcriptome analysis in Lentinula edodes.</title>
        <authorList>
            <person name="Sakamoto Y."/>
            <person name="Nakade K."/>
            <person name="Sato S."/>
            <person name="Yoshida Y."/>
            <person name="Miyazaki K."/>
            <person name="Natsume S."/>
            <person name="Konno N."/>
        </authorList>
    </citation>
    <scope>NUCLEOTIDE SEQUENCE [LARGE SCALE GENOMIC DNA]</scope>
    <source>
        <strain evidence="6 7">NBRC 111202</strain>
    </source>
</reference>
<dbReference type="InterPro" id="IPR047187">
    <property type="entry name" value="SF1_C_Upf1"/>
</dbReference>
<dbReference type="PANTHER" id="PTHR10887">
    <property type="entry name" value="DNA2/NAM7 HELICASE FAMILY"/>
    <property type="match status" value="1"/>
</dbReference>
<dbReference type="InterPro" id="IPR041677">
    <property type="entry name" value="DNA2/NAM7_AAA_11"/>
</dbReference>
<dbReference type="Gene3D" id="3.40.50.300">
    <property type="entry name" value="P-loop containing nucleotide triphosphate hydrolases"/>
    <property type="match status" value="3"/>
</dbReference>
<dbReference type="Pfam" id="PF13087">
    <property type="entry name" value="AAA_12"/>
    <property type="match status" value="1"/>
</dbReference>
<evidence type="ECO:0000313" key="6">
    <source>
        <dbReference type="EMBL" id="GAV99660.1"/>
    </source>
</evidence>
<comment type="catalytic activity">
    <reaction evidence="2">
        <text>ATP + H2O = ADP + phosphate + H(+)</text>
        <dbReference type="Rhea" id="RHEA:13065"/>
        <dbReference type="ChEBI" id="CHEBI:15377"/>
        <dbReference type="ChEBI" id="CHEBI:15378"/>
        <dbReference type="ChEBI" id="CHEBI:30616"/>
        <dbReference type="ChEBI" id="CHEBI:43474"/>
        <dbReference type="ChEBI" id="CHEBI:456216"/>
        <dbReference type="EC" id="3.6.4.12"/>
    </reaction>
    <physiologicalReaction direction="left-to-right" evidence="2">
        <dbReference type="Rhea" id="RHEA:13066"/>
    </physiologicalReaction>
</comment>
<dbReference type="InterPro" id="IPR045055">
    <property type="entry name" value="DNA2/NAM7-like"/>
</dbReference>
<dbReference type="CDD" id="cd08234">
    <property type="entry name" value="threonine_DH_like"/>
    <property type="match status" value="1"/>
</dbReference>
<evidence type="ECO:0000313" key="7">
    <source>
        <dbReference type="Proteomes" id="UP000188533"/>
    </source>
</evidence>
<accession>A0A1Q3DXK0</accession>
<reference evidence="6 7" key="1">
    <citation type="submission" date="2016-08" db="EMBL/GenBank/DDBJ databases">
        <authorList>
            <consortium name="Lentinula edodes genome sequencing consortium"/>
            <person name="Sakamoto Y."/>
            <person name="Nakade K."/>
            <person name="Sato S."/>
            <person name="Yoshida Y."/>
            <person name="Miyazaki K."/>
            <person name="Natsume S."/>
            <person name="Konno N."/>
        </authorList>
    </citation>
    <scope>NUCLEOTIDE SEQUENCE [LARGE SCALE GENOMIC DNA]</scope>
    <source>
        <strain evidence="6 7">NBRC 111202</strain>
    </source>
</reference>
<evidence type="ECO:0000256" key="3">
    <source>
        <dbReference type="RuleBase" id="RU361277"/>
    </source>
</evidence>
<dbReference type="GO" id="GO:0003968">
    <property type="term" value="F:RNA-directed RNA polymerase activity"/>
    <property type="evidence" value="ECO:0007669"/>
    <property type="project" value="UniProtKB-KW"/>
</dbReference>
<dbReference type="GO" id="GO:0016491">
    <property type="term" value="F:oxidoreductase activity"/>
    <property type="evidence" value="ECO:0007669"/>
    <property type="project" value="UniProtKB-KW"/>
</dbReference>
<dbReference type="Proteomes" id="UP000188533">
    <property type="component" value="Unassembled WGS sequence"/>
</dbReference>
<dbReference type="PROSITE" id="PS00059">
    <property type="entry name" value="ADH_ZINC"/>
    <property type="match status" value="1"/>
</dbReference>
<keyword evidence="6" id="KW-0808">Transferase</keyword>
<comment type="similarity">
    <text evidence="3">Belongs to the zinc-containing alcohol dehydrogenase family.</text>
</comment>
<dbReference type="InterPro" id="IPR011032">
    <property type="entry name" value="GroES-like_sf"/>
</dbReference>
<dbReference type="SUPFAM" id="SSF51735">
    <property type="entry name" value="NAD(P)-binding Rossmann-fold domains"/>
    <property type="match status" value="1"/>
</dbReference>
<protein>
    <submittedName>
        <fullName evidence="6">Rna-directed rna polymerase</fullName>
    </submittedName>
</protein>
<gene>
    <name evidence="6" type="ORF">LENED_001134</name>
</gene>
<keyword evidence="1" id="KW-0560">Oxidoreductase</keyword>
<sequence length="1508" mass="167991">MLASRRYSQAACGKRSPSSMSSGGDLDGDEYFVCWDPDLVPSKVFESYEYPPNKEITQKTITRQDLGRYFASYNNSGMAQTTALHNKWARYHSQGAMSPECQELNALYSQAVDGAHVKIPERLRTPPEPPEDSKFILTELFKAAHTWIQAFLIRQGGADFAPVSVEEADDLIRHLFSASETTISEYRLVELARRIARKHGTDFRPYLSYINYGALHTHEKYELAVSLRMSPEEEAYMWNSLLRSDIVSSKDLADKKLSGPLRVQRLYSSKELGLHAFFGYLVRAMQKNFTRKLIIIKLDDRFSFTIFLRGDIPLNEDFPVDGFQLYCGEGNIQLFNKNRANTFIHIRKPPANSDEAFITSIALQQISSRVQKQMGRVNRTPVVCLTYVLIKFIKRFSHIDTTYLPDTLPEADLSSLPEALRAVFTEPEDLVRRYLSMADITSQNLDQCAEFAWMHHADHQLFWIFDSILNRQPVDQYIVLKWLDTHPLLVFCILKKFLSDETDSLPEPWAKLGPTIVQHIIRAAHAVPVASLYALERLKAIVAAIEFHNYLELLELVTLAIRAPQQVTETLLVLHECREVVRTESSAKEYVHKQALAVTIDRAQEAADVCPCDEDGKIKRQRSAPTVVPLLPAEEDDLHIIAHIRVDSPTTIRLHSHVRFRAASKPEKGDMESSILDGLVTLSESGEIRVRLVHRPPPEFARMQWYLYDVGSVATFRAMMDAIRRIALEGSECCRFSRMITDASPTVVEAAEELAGSSLEVEIVRETTVLSTEAEVTEDDGLNESQREAVQKTRKAQVSLIWGPPGTGKTTVVIQILRTLIQNLDEGSKILMTASTHNAVDNVLERFADLNDRINLVSTDRIIRFATDSFRVGKAVKSFTVESRVGGEIVRDSRRREKAEKLIKQSTIIFTTCASAGLGALRAIDFDIALIDEASQITEPVGLIPLVKGCKKAILVGDHVQLRPMVRSLGHALLYDVSLFERLYKGPNVAGLSKTMLNVQYRFPEALARFPSSEFYNGELQSSIIGERASAILQPLLNSAFPWPSTNSEIQPAVFVHCGSEEDFGGQSKSNEGQAALIKHIISLLSTSGATGNRLSEDDLPTITVLSPYTKQTKLLRSILRVPVSTIDSFQGRESDIIVFSTVRSNALADIGFVEDERRLNVAWTRARKALIVIRNFEILQTEIPLIDDNEILIKVSACGICGTDQHISEGEFIAKFPLIPGHEIVGTVVELGKKVNSGTLKVGDRCVVDPSLTCGLCFYCRRGQPLLCENYEGLGCTMSGGFAEYAVARENKVFKIHNLTDEDATLIEPAACAVHGADKLALPVGAEVLILGAGPTGLILAQLLKLNGASRIVIAANKGIKTNIARQLEVADDYIEIDRDSEDQDSQWAGIKDKYPYGFDAVVEATGSERIANLSIQYVRSGGTLMVYGVYANDSLVHWSPSFIFANEIKIIGSFAQMNCFPRAIAYLDSGKVKVSGMVTDTFTIKQYQQALEKLTSRTALKVVVKP</sequence>
<keyword evidence="6" id="KW-0548">Nucleotidyltransferase</keyword>
<evidence type="ECO:0000259" key="5">
    <source>
        <dbReference type="PROSITE" id="PS51192"/>
    </source>
</evidence>
<dbReference type="SUPFAM" id="SSF52540">
    <property type="entry name" value="P-loop containing nucleoside triphosphate hydrolases"/>
    <property type="match status" value="1"/>
</dbReference>
<dbReference type="SUPFAM" id="SSF50129">
    <property type="entry name" value="GroES-like"/>
    <property type="match status" value="1"/>
</dbReference>
<comment type="cofactor">
    <cofactor evidence="3">
        <name>Zn(2+)</name>
        <dbReference type="ChEBI" id="CHEBI:29105"/>
    </cofactor>
</comment>
<keyword evidence="6" id="KW-0696">RNA-directed RNA polymerase</keyword>
<keyword evidence="3" id="KW-0479">Metal-binding</keyword>
<evidence type="ECO:0000256" key="1">
    <source>
        <dbReference type="ARBA" id="ARBA00023002"/>
    </source>
</evidence>
<dbReference type="Pfam" id="PF13086">
    <property type="entry name" value="AAA_11"/>
    <property type="match status" value="2"/>
</dbReference>
<keyword evidence="3" id="KW-0862">Zinc</keyword>
<organism evidence="6 7">
    <name type="scientific">Lentinula edodes</name>
    <name type="common">Shiitake mushroom</name>
    <name type="synonym">Lentinus edodes</name>
    <dbReference type="NCBI Taxonomy" id="5353"/>
    <lineage>
        <taxon>Eukaryota</taxon>
        <taxon>Fungi</taxon>
        <taxon>Dikarya</taxon>
        <taxon>Basidiomycota</taxon>
        <taxon>Agaricomycotina</taxon>
        <taxon>Agaricomycetes</taxon>
        <taxon>Agaricomycetidae</taxon>
        <taxon>Agaricales</taxon>
        <taxon>Marasmiineae</taxon>
        <taxon>Omphalotaceae</taxon>
        <taxon>Lentinula</taxon>
    </lineage>
</organism>
<dbReference type="CDD" id="cd18808">
    <property type="entry name" value="SF1_C_Upf1"/>
    <property type="match status" value="1"/>
</dbReference>
<dbReference type="InterPro" id="IPR036291">
    <property type="entry name" value="NAD(P)-bd_dom_sf"/>
</dbReference>
<name>A0A1Q3DXK0_LENED</name>
<dbReference type="STRING" id="5353.A0A1Q3DXK0"/>
<dbReference type="InterPro" id="IPR027417">
    <property type="entry name" value="P-loop_NTPase"/>
</dbReference>
<dbReference type="PANTHER" id="PTHR10887:SF495">
    <property type="entry name" value="HELICASE SENATAXIN ISOFORM X1-RELATED"/>
    <property type="match status" value="1"/>
</dbReference>
<dbReference type="Gene3D" id="3.40.50.720">
    <property type="entry name" value="NAD(P)-binding Rossmann-like Domain"/>
    <property type="match status" value="1"/>
</dbReference>
<feature type="domain" description="Helicase ATP-binding" evidence="5">
    <location>
        <begin position="790"/>
        <end position="1014"/>
    </location>
</feature>
<dbReference type="InterPro" id="IPR057596">
    <property type="entry name" value="RDRP_core"/>
</dbReference>
<comment type="caution">
    <text evidence="6">The sequence shown here is derived from an EMBL/GenBank/DDBJ whole genome shotgun (WGS) entry which is preliminary data.</text>
</comment>
<proteinExistence type="inferred from homology"/>
<dbReference type="Pfam" id="PF08240">
    <property type="entry name" value="ADH_N"/>
    <property type="match status" value="1"/>
</dbReference>
<dbReference type="InterPro" id="IPR002328">
    <property type="entry name" value="ADH_Zn_CS"/>
</dbReference>
<dbReference type="GO" id="GO:0008270">
    <property type="term" value="F:zinc ion binding"/>
    <property type="evidence" value="ECO:0007669"/>
    <property type="project" value="InterPro"/>
</dbReference>
<dbReference type="GO" id="GO:0003678">
    <property type="term" value="F:DNA helicase activity"/>
    <property type="evidence" value="ECO:0007669"/>
    <property type="project" value="UniProtKB-EC"/>
</dbReference>
<dbReference type="SMART" id="SM00487">
    <property type="entry name" value="DEXDc"/>
    <property type="match status" value="1"/>
</dbReference>
<evidence type="ECO:0000256" key="2">
    <source>
        <dbReference type="ARBA" id="ARBA00048432"/>
    </source>
</evidence>